<dbReference type="SMART" id="SM00986">
    <property type="entry name" value="UDG"/>
    <property type="match status" value="1"/>
</dbReference>
<evidence type="ECO:0000256" key="8">
    <source>
        <dbReference type="HAMAP-Rule" id="MF_00148"/>
    </source>
</evidence>
<dbReference type="InterPro" id="IPR005122">
    <property type="entry name" value="Uracil-DNA_glycosylase-like"/>
</dbReference>
<dbReference type="InterPro" id="IPR018085">
    <property type="entry name" value="Ura-DNA_Glyclase_AS"/>
</dbReference>
<dbReference type="SMART" id="SM00987">
    <property type="entry name" value="UreE_C"/>
    <property type="match status" value="1"/>
</dbReference>
<dbReference type="Gene3D" id="3.40.470.10">
    <property type="entry name" value="Uracil-DNA glycosylase-like domain"/>
    <property type="match status" value="1"/>
</dbReference>
<protein>
    <recommendedName>
        <fullName evidence="4 8">Uracil-DNA glycosylase</fullName>
        <shortName evidence="8">UDG</shortName>
        <ecNumber evidence="4 8">3.2.2.27</ecNumber>
    </recommendedName>
</protein>
<dbReference type="RefSeq" id="WP_129725669.1">
    <property type="nucleotide sequence ID" value="NZ_LR215036.1"/>
</dbReference>
<sequence>MKDSFLKILQSEGKKAYFNNIIEGLRNYSTFEIVPHQVDLFRAFEFFQVHETKIVLLGQDPYPTEGVADGLAFSTRSKKTPVSLKNIFKELTLEFSNIKLKSNDLTPWAKQGVLLLNVHLSTVINKPLEHKDIGWENFTQVVCEEIIKQNENVIFIALGKYAQEFVEKLSPSPKYVIKSSHPSRFSANKGFLGSFIFTQANKILKDNGSEEINWELKEAN</sequence>
<keyword evidence="12" id="KW-0326">Glycosidase</keyword>
<evidence type="ECO:0000313" key="12">
    <source>
        <dbReference type="EMBL" id="VEU74882.1"/>
    </source>
</evidence>
<dbReference type="EC" id="3.2.2.27" evidence="4 8"/>
<dbReference type="EMBL" id="LR215036">
    <property type="protein sequence ID" value="VEU74882.1"/>
    <property type="molecule type" value="Genomic_DNA"/>
</dbReference>
<evidence type="ECO:0000313" key="13">
    <source>
        <dbReference type="Proteomes" id="UP000290985"/>
    </source>
</evidence>
<dbReference type="GO" id="GO:0097510">
    <property type="term" value="P:base-excision repair, AP site formation via deaminated base removal"/>
    <property type="evidence" value="ECO:0007669"/>
    <property type="project" value="TreeGrafter"/>
</dbReference>
<organism evidence="12 13">
    <name type="scientific">Mycoplasmopsis citelli</name>
    <dbReference type="NCBI Taxonomy" id="171281"/>
    <lineage>
        <taxon>Bacteria</taxon>
        <taxon>Bacillati</taxon>
        <taxon>Mycoplasmatota</taxon>
        <taxon>Mycoplasmoidales</taxon>
        <taxon>Metamycoplasmataceae</taxon>
        <taxon>Mycoplasmopsis</taxon>
    </lineage>
</organism>
<dbReference type="AlphaFoldDB" id="A0A449B2R3"/>
<dbReference type="KEGG" id="mcit:NCTC10181_00751"/>
<dbReference type="GO" id="GO:0005737">
    <property type="term" value="C:cytoplasm"/>
    <property type="evidence" value="ECO:0007669"/>
    <property type="project" value="UniProtKB-SubCell"/>
</dbReference>
<dbReference type="PANTHER" id="PTHR11264:SF0">
    <property type="entry name" value="URACIL-DNA GLYCOSYLASE"/>
    <property type="match status" value="1"/>
</dbReference>
<comment type="catalytic activity">
    <reaction evidence="1 8 10">
        <text>Hydrolyzes single-stranded DNA or mismatched double-stranded DNA and polynucleotides, releasing free uracil.</text>
        <dbReference type="EC" id="3.2.2.27"/>
    </reaction>
</comment>
<name>A0A449B2R3_9BACT</name>
<reference evidence="12 13" key="1">
    <citation type="submission" date="2019-01" db="EMBL/GenBank/DDBJ databases">
        <authorList>
            <consortium name="Pathogen Informatics"/>
        </authorList>
    </citation>
    <scope>NUCLEOTIDE SEQUENCE [LARGE SCALE GENOMIC DNA]</scope>
    <source>
        <strain evidence="12 13">NCTC10181</strain>
    </source>
</reference>
<comment type="similarity">
    <text evidence="3 8 10">Belongs to the uracil-DNA glycosylase (UDG) superfamily. UNG family.</text>
</comment>
<dbReference type="NCBIfam" id="TIGR00628">
    <property type="entry name" value="ung"/>
    <property type="match status" value="1"/>
</dbReference>
<dbReference type="NCBIfam" id="NF003588">
    <property type="entry name" value="PRK05254.1-1"/>
    <property type="match status" value="1"/>
</dbReference>
<dbReference type="NCBIfam" id="NF003592">
    <property type="entry name" value="PRK05254.1-5"/>
    <property type="match status" value="1"/>
</dbReference>
<evidence type="ECO:0000256" key="7">
    <source>
        <dbReference type="ARBA" id="ARBA00023204"/>
    </source>
</evidence>
<evidence type="ECO:0000256" key="9">
    <source>
        <dbReference type="PROSITE-ProRule" id="PRU10072"/>
    </source>
</evidence>
<dbReference type="SUPFAM" id="SSF52141">
    <property type="entry name" value="Uracil-DNA glycosylase-like"/>
    <property type="match status" value="1"/>
</dbReference>
<keyword evidence="8" id="KW-0963">Cytoplasm</keyword>
<dbReference type="GO" id="GO:0004844">
    <property type="term" value="F:uracil DNA N-glycosylase activity"/>
    <property type="evidence" value="ECO:0007669"/>
    <property type="project" value="UniProtKB-UniRule"/>
</dbReference>
<gene>
    <name evidence="8 12" type="primary">ung</name>
    <name evidence="12" type="ORF">NCTC10181_00751</name>
</gene>
<feature type="active site" description="Proton acceptor" evidence="8 9">
    <location>
        <position position="60"/>
    </location>
</feature>
<proteinExistence type="inferred from homology"/>
<evidence type="ECO:0000256" key="6">
    <source>
        <dbReference type="ARBA" id="ARBA00022801"/>
    </source>
</evidence>
<keyword evidence="13" id="KW-1185">Reference proteome</keyword>
<comment type="subcellular location">
    <subcellularLocation>
        <location evidence="8">Cytoplasm</location>
    </subcellularLocation>
</comment>
<keyword evidence="7 8" id="KW-0234">DNA repair</keyword>
<dbReference type="HAMAP" id="MF_00148">
    <property type="entry name" value="UDG"/>
    <property type="match status" value="1"/>
</dbReference>
<evidence type="ECO:0000256" key="5">
    <source>
        <dbReference type="ARBA" id="ARBA00022763"/>
    </source>
</evidence>
<evidence type="ECO:0000259" key="11">
    <source>
        <dbReference type="SMART" id="SM00986"/>
    </source>
</evidence>
<dbReference type="OrthoDB" id="9804372at2"/>
<dbReference type="PROSITE" id="PS00130">
    <property type="entry name" value="U_DNA_GLYCOSYLASE"/>
    <property type="match status" value="1"/>
</dbReference>
<dbReference type="Proteomes" id="UP000290985">
    <property type="component" value="Chromosome"/>
</dbReference>
<dbReference type="InterPro" id="IPR002043">
    <property type="entry name" value="UDG_fam1"/>
</dbReference>
<evidence type="ECO:0000256" key="4">
    <source>
        <dbReference type="ARBA" id="ARBA00012030"/>
    </source>
</evidence>
<evidence type="ECO:0000256" key="1">
    <source>
        <dbReference type="ARBA" id="ARBA00001400"/>
    </source>
</evidence>
<dbReference type="Pfam" id="PF03167">
    <property type="entry name" value="UDG"/>
    <property type="match status" value="1"/>
</dbReference>
<dbReference type="PANTHER" id="PTHR11264">
    <property type="entry name" value="URACIL-DNA GLYCOSYLASE"/>
    <property type="match status" value="1"/>
</dbReference>
<feature type="domain" description="Uracil-DNA glycosylase-like" evidence="11">
    <location>
        <begin position="45"/>
        <end position="204"/>
    </location>
</feature>
<comment type="function">
    <text evidence="2 8 10">Excises uracil residues from the DNA which can arise as a result of misincorporation of dUMP residues by DNA polymerase or due to deamination of cytosine.</text>
</comment>
<evidence type="ECO:0000256" key="2">
    <source>
        <dbReference type="ARBA" id="ARBA00002631"/>
    </source>
</evidence>
<evidence type="ECO:0000256" key="10">
    <source>
        <dbReference type="RuleBase" id="RU003780"/>
    </source>
</evidence>
<keyword evidence="6 8" id="KW-0378">Hydrolase</keyword>
<evidence type="ECO:0000256" key="3">
    <source>
        <dbReference type="ARBA" id="ARBA00008184"/>
    </source>
</evidence>
<accession>A0A449B2R3</accession>
<dbReference type="CDD" id="cd10027">
    <property type="entry name" value="UDG-F1-like"/>
    <property type="match status" value="1"/>
</dbReference>
<dbReference type="InterPro" id="IPR036895">
    <property type="entry name" value="Uracil-DNA_glycosylase-like_sf"/>
</dbReference>
<keyword evidence="5 8" id="KW-0227">DNA damage</keyword>